<name>A0A507FJ19_9FUNG</name>
<accession>A0A507FJ19</accession>
<feature type="domain" description="mRNA capping enzyme C-terminal" evidence="12">
    <location>
        <begin position="237"/>
        <end position="337"/>
    </location>
</feature>
<comment type="caution">
    <text evidence="13">The sequence shown here is derived from an EMBL/GenBank/DDBJ whole genome shotgun (WGS) entry which is preliminary data.</text>
</comment>
<dbReference type="SUPFAM" id="SSF56091">
    <property type="entry name" value="DNA ligase/mRNA capping enzyme, catalytic domain"/>
    <property type="match status" value="1"/>
</dbReference>
<keyword evidence="5" id="KW-0548">Nucleotidyltransferase</keyword>
<dbReference type="InterPro" id="IPR001339">
    <property type="entry name" value="mRNA_cap_enzyme_adenylation"/>
</dbReference>
<evidence type="ECO:0000256" key="3">
    <source>
        <dbReference type="ARBA" id="ARBA00022664"/>
    </source>
</evidence>
<evidence type="ECO:0000256" key="9">
    <source>
        <dbReference type="ARBA" id="ARBA00023242"/>
    </source>
</evidence>
<keyword evidence="7" id="KW-0506">mRNA capping</keyword>
<proteinExistence type="predicted"/>
<dbReference type="CDD" id="cd07895">
    <property type="entry name" value="Adenylation_mRNA_capping"/>
    <property type="match status" value="1"/>
</dbReference>
<evidence type="ECO:0000256" key="7">
    <source>
        <dbReference type="ARBA" id="ARBA00023042"/>
    </source>
</evidence>
<evidence type="ECO:0000256" key="8">
    <source>
        <dbReference type="ARBA" id="ARBA00023134"/>
    </source>
</evidence>
<dbReference type="GO" id="GO:0005525">
    <property type="term" value="F:GTP binding"/>
    <property type="evidence" value="ECO:0007669"/>
    <property type="project" value="UniProtKB-KW"/>
</dbReference>
<dbReference type="GO" id="GO:0005524">
    <property type="term" value="F:ATP binding"/>
    <property type="evidence" value="ECO:0007669"/>
    <property type="project" value="InterPro"/>
</dbReference>
<evidence type="ECO:0000256" key="2">
    <source>
        <dbReference type="ARBA" id="ARBA00012475"/>
    </source>
</evidence>
<dbReference type="Gene3D" id="3.30.470.30">
    <property type="entry name" value="DNA ligase/mRNA capping enzyme"/>
    <property type="match status" value="1"/>
</dbReference>
<dbReference type="AlphaFoldDB" id="A0A507FJ19"/>
<dbReference type="EMBL" id="QEAP01000074">
    <property type="protein sequence ID" value="TPX75635.1"/>
    <property type="molecule type" value="Genomic_DNA"/>
</dbReference>
<keyword evidence="8" id="KW-0342">GTP-binding</keyword>
<keyword evidence="6" id="KW-0547">Nucleotide-binding</keyword>
<gene>
    <name evidence="13" type="ORF">CcCBS67573_g03099</name>
</gene>
<dbReference type="InterPro" id="IPR051029">
    <property type="entry name" value="mRNA_Capping_Enz/RNA_Phosphat"/>
</dbReference>
<evidence type="ECO:0000259" key="12">
    <source>
        <dbReference type="Pfam" id="PF03919"/>
    </source>
</evidence>
<comment type="subcellular location">
    <subcellularLocation>
        <location evidence="1">Nucleus</location>
    </subcellularLocation>
</comment>
<comment type="catalytic activity">
    <reaction evidence="10">
        <text>a 5'-end diphospho-ribonucleoside in mRNA + GTP + H(+) = a 5'-end (5'-triphosphoguanosine)-ribonucleoside in mRNA + diphosphate</text>
        <dbReference type="Rhea" id="RHEA:67012"/>
        <dbReference type="Rhea" id="RHEA-COMP:17165"/>
        <dbReference type="Rhea" id="RHEA-COMP:17166"/>
        <dbReference type="ChEBI" id="CHEBI:15378"/>
        <dbReference type="ChEBI" id="CHEBI:33019"/>
        <dbReference type="ChEBI" id="CHEBI:37565"/>
        <dbReference type="ChEBI" id="CHEBI:167616"/>
        <dbReference type="ChEBI" id="CHEBI:167617"/>
        <dbReference type="EC" id="2.7.7.50"/>
    </reaction>
    <physiologicalReaction direction="left-to-right" evidence="10">
        <dbReference type="Rhea" id="RHEA:67013"/>
    </physiologicalReaction>
</comment>
<dbReference type="SUPFAM" id="SSF50249">
    <property type="entry name" value="Nucleic acid-binding proteins"/>
    <property type="match status" value="1"/>
</dbReference>
<evidence type="ECO:0000256" key="4">
    <source>
        <dbReference type="ARBA" id="ARBA00022679"/>
    </source>
</evidence>
<keyword evidence="4" id="KW-0808">Transferase</keyword>
<reference evidence="13 14" key="1">
    <citation type="journal article" date="2019" name="Sci. Rep.">
        <title>Comparative genomics of chytrid fungi reveal insights into the obligate biotrophic and pathogenic lifestyle of Synchytrium endobioticum.</title>
        <authorList>
            <person name="van de Vossenberg B.T.L.H."/>
            <person name="Warris S."/>
            <person name="Nguyen H.D.T."/>
            <person name="van Gent-Pelzer M.P.E."/>
            <person name="Joly D.L."/>
            <person name="van de Geest H.C."/>
            <person name="Bonants P.J.M."/>
            <person name="Smith D.S."/>
            <person name="Levesque C.A."/>
            <person name="van der Lee T.A.J."/>
        </authorList>
    </citation>
    <scope>NUCLEOTIDE SEQUENCE [LARGE SCALE GENOMIC DNA]</scope>
    <source>
        <strain evidence="13 14">CBS 675.73</strain>
    </source>
</reference>
<evidence type="ECO:0000259" key="11">
    <source>
        <dbReference type="Pfam" id="PF01331"/>
    </source>
</evidence>
<protein>
    <recommendedName>
        <fullName evidence="2">mRNA guanylyltransferase</fullName>
        <ecNumber evidence="2">2.7.7.50</ecNumber>
    </recommendedName>
</protein>
<organism evidence="13 14">
    <name type="scientific">Chytriomyces confervae</name>
    <dbReference type="NCBI Taxonomy" id="246404"/>
    <lineage>
        <taxon>Eukaryota</taxon>
        <taxon>Fungi</taxon>
        <taxon>Fungi incertae sedis</taxon>
        <taxon>Chytridiomycota</taxon>
        <taxon>Chytridiomycota incertae sedis</taxon>
        <taxon>Chytridiomycetes</taxon>
        <taxon>Chytridiales</taxon>
        <taxon>Chytriomycetaceae</taxon>
        <taxon>Chytriomyces</taxon>
    </lineage>
</organism>
<dbReference type="GO" id="GO:0006370">
    <property type="term" value="P:7-methylguanosine mRNA capping"/>
    <property type="evidence" value="ECO:0007669"/>
    <property type="project" value="UniProtKB-KW"/>
</dbReference>
<evidence type="ECO:0000256" key="10">
    <source>
        <dbReference type="ARBA" id="ARBA00044624"/>
    </source>
</evidence>
<evidence type="ECO:0000256" key="5">
    <source>
        <dbReference type="ARBA" id="ARBA00022695"/>
    </source>
</evidence>
<dbReference type="Pfam" id="PF01331">
    <property type="entry name" value="mRNA_cap_enzyme"/>
    <property type="match status" value="1"/>
</dbReference>
<sequence length="360" mass="42365">MLPEIPGRLVEGEYLSHLRRHTAALCGMEVHPHREPRFPGAQPVSFNRGHLQVLEEEFYFVSEKADGIRCLFVTTRHPTTGKPESFLVDRKNSYYYLNLPLPHPDNIQTWQYDTVIDGELVLDQHNDGQILWFLLFDCIVQMGVNIMDKPFHKRLGRLKEHVVKPYKQLYRQDPTYAQRLPFKIDVKPLQLSYNVAHVFEEIPKLKHKNDGVIFTSRDAPYTIGTCQQMLKWKPSEENTVDFKLSGPDAEGRYYLSLWKGGRDGHEHFGELTLDTDMYEEWSMNPPTGKIVECRYDPGWPGQWRFSRFRDDKENANHESVYRSIMDSIHDNVDEETIVSHARIIRDRWKEREAHQKQGHY</sequence>
<dbReference type="PANTHER" id="PTHR10367">
    <property type="entry name" value="MRNA-CAPPING ENZYME"/>
    <property type="match status" value="1"/>
</dbReference>
<dbReference type="Gene3D" id="2.40.50.140">
    <property type="entry name" value="Nucleic acid-binding proteins"/>
    <property type="match status" value="1"/>
</dbReference>
<dbReference type="InterPro" id="IPR013846">
    <property type="entry name" value="mRNA_cap_enzyme_C"/>
</dbReference>
<dbReference type="GO" id="GO:0005634">
    <property type="term" value="C:nucleus"/>
    <property type="evidence" value="ECO:0007669"/>
    <property type="project" value="UniProtKB-SubCell"/>
</dbReference>
<dbReference type="Proteomes" id="UP000320333">
    <property type="component" value="Unassembled WGS sequence"/>
</dbReference>
<dbReference type="Pfam" id="PF03919">
    <property type="entry name" value="mRNA_cap_C"/>
    <property type="match status" value="1"/>
</dbReference>
<dbReference type="GO" id="GO:0004484">
    <property type="term" value="F:mRNA guanylyltransferase activity"/>
    <property type="evidence" value="ECO:0007669"/>
    <property type="project" value="UniProtKB-EC"/>
</dbReference>
<keyword evidence="3" id="KW-0507">mRNA processing</keyword>
<evidence type="ECO:0000256" key="1">
    <source>
        <dbReference type="ARBA" id="ARBA00004123"/>
    </source>
</evidence>
<dbReference type="OrthoDB" id="200924at2759"/>
<keyword evidence="14" id="KW-1185">Reference proteome</keyword>
<dbReference type="InterPro" id="IPR012340">
    <property type="entry name" value="NA-bd_OB-fold"/>
</dbReference>
<evidence type="ECO:0000313" key="14">
    <source>
        <dbReference type="Proteomes" id="UP000320333"/>
    </source>
</evidence>
<feature type="domain" description="mRNA capping enzyme adenylation" evidence="11">
    <location>
        <begin position="42"/>
        <end position="233"/>
    </location>
</feature>
<dbReference type="STRING" id="246404.A0A507FJ19"/>
<keyword evidence="9" id="KW-0539">Nucleus</keyword>
<evidence type="ECO:0000256" key="6">
    <source>
        <dbReference type="ARBA" id="ARBA00022741"/>
    </source>
</evidence>
<dbReference type="EC" id="2.7.7.50" evidence="2"/>
<dbReference type="PANTHER" id="PTHR10367:SF17">
    <property type="entry name" value="MRNA-CAPPING ENZYME"/>
    <property type="match status" value="1"/>
</dbReference>
<evidence type="ECO:0000313" key="13">
    <source>
        <dbReference type="EMBL" id="TPX75635.1"/>
    </source>
</evidence>